<evidence type="ECO:0000259" key="4">
    <source>
        <dbReference type="SMART" id="SM00458"/>
    </source>
</evidence>
<sequence length="460" mass="50766">MEHMRVLFSLSKTLCFFFMVSLVPCGFAQVLCTNPLDIGELRNYKSKQCVDIVGNQGSGNIATHDCDGLSDQQIIMCGDGTIRNEARNYCFTPDGSGNANVMSSSCTLYPEIPSSQRWRLGRKKTFTDNGGIEQVATEIINLASGKCLDVEGSDGTGDIGVYDCQNLDDQYFYIRSRGPELFYGRLRNEKSDLCLDVEGSEGKGNVLMYSCEDNLDQWFRYYENGEIVNEKSGMCLDVEGRDGSGNVGIYRCDDLRDQMWSRPNAYCNGDHCSFLNKESNKCLDVSGDQGTGDVGTWQCDGLPDQRFKWVFDDWEVPTATWNMVGCNQNGKVSQQISNTISFSSTVTAGVAVEVSSTIEKGVIFAKAEVGVKVSASLSKAWTNSQSGTTAITYTCDNYDSDEEFTRGCMWQLAIETTEVKSGDLLVWDPQIIKCTRSNTAPKCAPFTKCANEDCTFCTGI</sequence>
<feature type="signal peptide" evidence="3">
    <location>
        <begin position="1"/>
        <end position="28"/>
    </location>
</feature>
<feature type="chain" id="PRO_5003293806" evidence="3">
    <location>
        <begin position="29"/>
        <end position="460"/>
    </location>
</feature>
<keyword evidence="3" id="KW-0732">Signal</keyword>
<dbReference type="GO" id="GO:0004653">
    <property type="term" value="F:polypeptide N-acetylgalactosaminyltransferase activity"/>
    <property type="evidence" value="ECO:0007669"/>
    <property type="project" value="TreeGrafter"/>
</dbReference>
<evidence type="ECO:0000256" key="2">
    <source>
        <dbReference type="ARBA" id="ARBA00023157"/>
    </source>
</evidence>
<dbReference type="GO" id="GO:0005794">
    <property type="term" value="C:Golgi apparatus"/>
    <property type="evidence" value="ECO:0007669"/>
    <property type="project" value="TreeGrafter"/>
</dbReference>
<dbReference type="EMBL" id="AB626733">
    <property type="protein sequence ID" value="BAK19472.1"/>
    <property type="molecule type" value="mRNA"/>
</dbReference>
<dbReference type="GO" id="GO:0030246">
    <property type="term" value="F:carbohydrate binding"/>
    <property type="evidence" value="ECO:0007669"/>
    <property type="project" value="UniProtKB-KW"/>
</dbReference>
<dbReference type="CDD" id="cd23420">
    <property type="entry name" value="beta-trefoil_Ricin_CELIII-like_rpt2"/>
    <property type="match status" value="1"/>
</dbReference>
<dbReference type="GO" id="GO:0006493">
    <property type="term" value="P:protein O-linked glycosylation"/>
    <property type="evidence" value="ECO:0007669"/>
    <property type="project" value="TreeGrafter"/>
</dbReference>
<dbReference type="InterPro" id="IPR035992">
    <property type="entry name" value="Ricin_B-like_lectins"/>
</dbReference>
<dbReference type="Gene3D" id="2.80.10.50">
    <property type="match status" value="2"/>
</dbReference>
<accession>F2ZBT4</accession>
<evidence type="ECO:0000256" key="1">
    <source>
        <dbReference type="ARBA" id="ARBA00022734"/>
    </source>
</evidence>
<dbReference type="SUPFAM" id="SSF50370">
    <property type="entry name" value="Ricin B-like lectins"/>
    <property type="match status" value="2"/>
</dbReference>
<dbReference type="PANTHER" id="PTHR11675:SF126">
    <property type="entry name" value="RICIN B LECTIN DOMAIN-CONTAINING PROTEIN"/>
    <property type="match status" value="1"/>
</dbReference>
<dbReference type="SMART" id="SM00458">
    <property type="entry name" value="RICIN"/>
    <property type="match status" value="2"/>
</dbReference>
<keyword evidence="1 5" id="KW-0430">Lectin</keyword>
<name>F2ZBT4_PSEEC</name>
<gene>
    <name evidence="5" type="primary">lecS1</name>
</gene>
<dbReference type="PROSITE" id="PS50231">
    <property type="entry name" value="RICIN_B_LECTIN"/>
    <property type="match status" value="3"/>
</dbReference>
<feature type="domain" description="Ricin B lectin" evidence="4">
    <location>
        <begin position="177"/>
        <end position="310"/>
    </location>
</feature>
<dbReference type="SUPFAM" id="SSF111265">
    <property type="entry name" value="Hemolytic lectin CEL-III, C-terminal domain"/>
    <property type="match status" value="1"/>
</dbReference>
<dbReference type="Gene3D" id="3.30.1750.10">
    <property type="entry name" value="Hemolytic lectin CEL-III, C-terminal domain"/>
    <property type="match status" value="1"/>
</dbReference>
<feature type="domain" description="Ricin B lectin" evidence="4">
    <location>
        <begin position="38"/>
        <end position="175"/>
    </location>
</feature>
<protein>
    <submittedName>
        <fullName evidence="5">Hemolytic lectin-S1</fullName>
    </submittedName>
</protein>
<dbReference type="CDD" id="cd20214">
    <property type="entry name" value="PFM_CEL-III-like"/>
    <property type="match status" value="1"/>
</dbReference>
<dbReference type="Pfam" id="PF00652">
    <property type="entry name" value="Ricin_B_lectin"/>
    <property type="match status" value="2"/>
</dbReference>
<dbReference type="InterPro" id="IPR028988">
    <property type="entry name" value="CEL-III_C_sf"/>
</dbReference>
<reference evidence="5" key="1">
    <citation type="journal article" date="2012" name="Biosci. Biotechnol. Biochem.">
        <title>Molecular cloning, functional expression, and characterization of isolectin genes of hemolytic lectin CEL-III from the marine invertebrate Cucumaria echinata.</title>
        <authorList>
            <person name="Shimizu Y."/>
            <person name="Yamazaki H."/>
            <person name="Yoshida S."/>
            <person name="Yonekura M."/>
            <person name="Kouzuma Y."/>
        </authorList>
    </citation>
    <scope>NUCLEOTIDE SEQUENCE</scope>
</reference>
<evidence type="ECO:0000313" key="5">
    <source>
        <dbReference type="EMBL" id="BAK19472.1"/>
    </source>
</evidence>
<dbReference type="PANTHER" id="PTHR11675">
    <property type="entry name" value="N-ACETYLGALACTOSAMINYLTRANSFERASE"/>
    <property type="match status" value="1"/>
</dbReference>
<organism evidence="5">
    <name type="scientific">Pseudocnus echinatus</name>
    <name type="common">Sea cucumber</name>
    <name type="synonym">Cucumaria echinata</name>
    <dbReference type="NCBI Taxonomy" id="2592315"/>
    <lineage>
        <taxon>Eukaryota</taxon>
        <taxon>Metazoa</taxon>
        <taxon>Echinodermata</taxon>
        <taxon>Eleutherozoa</taxon>
        <taxon>Echinozoa</taxon>
        <taxon>Holothuroidea</taxon>
        <taxon>Dendrochirotacea</taxon>
        <taxon>Dendrochirotida</taxon>
        <taxon>Cucumariidae</taxon>
        <taxon>Pseudocnus</taxon>
    </lineage>
</organism>
<proteinExistence type="evidence at transcript level"/>
<dbReference type="CDD" id="cd23419">
    <property type="entry name" value="beta-trefoil_Ricin_CELIII-like_rpt1"/>
    <property type="match status" value="1"/>
</dbReference>
<dbReference type="InterPro" id="IPR000772">
    <property type="entry name" value="Ricin_B_lectin"/>
</dbReference>
<dbReference type="AlphaFoldDB" id="F2ZBT4"/>
<keyword evidence="2" id="KW-1015">Disulfide bond</keyword>
<evidence type="ECO:0000256" key="3">
    <source>
        <dbReference type="SAM" id="SignalP"/>
    </source>
</evidence>